<reference evidence="1" key="1">
    <citation type="journal article" date="2020" name="Nature">
        <title>Giant virus diversity and host interactions through global metagenomics.</title>
        <authorList>
            <person name="Schulz F."/>
            <person name="Roux S."/>
            <person name="Paez-Espino D."/>
            <person name="Jungbluth S."/>
            <person name="Walsh D.A."/>
            <person name="Denef V.J."/>
            <person name="McMahon K.D."/>
            <person name="Konstantinidis K.T."/>
            <person name="Eloe-Fadrosh E.A."/>
            <person name="Kyrpides N.C."/>
            <person name="Woyke T."/>
        </authorList>
    </citation>
    <scope>NUCLEOTIDE SEQUENCE</scope>
    <source>
        <strain evidence="1">GVMAG-S-3300013014-136</strain>
    </source>
</reference>
<evidence type="ECO:0000313" key="1">
    <source>
        <dbReference type="EMBL" id="QHU20054.1"/>
    </source>
</evidence>
<dbReference type="EMBL" id="MN740961">
    <property type="protein sequence ID" value="QHU20054.1"/>
    <property type="molecule type" value="Genomic_DNA"/>
</dbReference>
<protein>
    <submittedName>
        <fullName evidence="1">Uncharacterized protein</fullName>
    </submittedName>
</protein>
<name>A0A6C0KUC0_9ZZZZ</name>
<dbReference type="AlphaFoldDB" id="A0A6C0KUC0"/>
<accession>A0A6C0KUC0</accession>
<sequence length="493" mass="54937">MPVQKYLEIDSTYRNRNLYPSPGSFIVNIAQGGGKTQFNATDPVSNAYSDITFLPSQTNNLTFKLVIPSGNPNQPYPEIASSSKTTLVLIFNLSDNTYKFFAKDNYFSGLVLLSKQTDTNILRRIIKSRFLNAKVLVDTTIDYYFLVEIDQPIPDTLVQSTTTFIVYNPTTITTSRSFIFLPGSVNIDNFYQNYVIYNRTRDFSGIIISFNGTTHFAEIDTTNITGWLTTDIYELKKQTPIFTGLLSAGLPSYPNSVNLGNGVSTGPSLINSFIEAFFPNIVLSENLKITNIIGTYIDEYGKTVYTTNLQLMTKFTTYVVVDNLTIDLTKNYSYELLQYSYDNTNGFNYTGSMASVTQPSAYELTLNSICLPNVPLAGGGNVWNYPFLYVEIENVSSSSSNSSNIIYSNNPNCNKAVFKVPIVNITNPGEYQFLTYNGNGVGQTITIKPNSDMKLIVKLPNGKVFTPFDSDTLYGQAPDSQKQLSVLISFEKI</sequence>
<proteinExistence type="predicted"/>
<organism evidence="1">
    <name type="scientific">viral metagenome</name>
    <dbReference type="NCBI Taxonomy" id="1070528"/>
    <lineage>
        <taxon>unclassified sequences</taxon>
        <taxon>metagenomes</taxon>
        <taxon>organismal metagenomes</taxon>
    </lineage>
</organism>